<dbReference type="OrthoDB" id="942224at2"/>
<gene>
    <name evidence="1" type="ORF">BC343_14890</name>
</gene>
<dbReference type="EMBL" id="MBTF01000036">
    <property type="protein sequence ID" value="OOQ57385.1"/>
    <property type="molecule type" value="Genomic_DNA"/>
</dbReference>
<sequence length="226" mass="26143">MIEDDKYRQRIIDSDFGGDAEKYEQSIIQENRYVVSWRELTETAEVHPEMSKYAHAAIRVMLGYLPHQECLLKFEPAIRAVAYLAKMGSIEDNGALYATLEDHIKPIRNADMVPIAYRHLDEKKLKYYYDTFHPYGQIIRDRLTYLLGNEPRLEQSLDVELNMREHIKSDLNAFSGKVAAADMKALVAIRYKEILLNEGLDAANNSPLIGRFLRASFEREEAEKNI</sequence>
<dbReference type="RefSeq" id="WP_078350682.1">
    <property type="nucleotide sequence ID" value="NZ_MBTF01000036.1"/>
</dbReference>
<keyword evidence="2" id="KW-1185">Reference proteome</keyword>
<organism evidence="1 2">
    <name type="scientific">Mucilaginibacter pedocola</name>
    <dbReference type="NCBI Taxonomy" id="1792845"/>
    <lineage>
        <taxon>Bacteria</taxon>
        <taxon>Pseudomonadati</taxon>
        <taxon>Bacteroidota</taxon>
        <taxon>Sphingobacteriia</taxon>
        <taxon>Sphingobacteriales</taxon>
        <taxon>Sphingobacteriaceae</taxon>
        <taxon>Mucilaginibacter</taxon>
    </lineage>
</organism>
<name>A0A1S9P8W4_9SPHI</name>
<accession>A0A1S9P8W4</accession>
<evidence type="ECO:0000313" key="2">
    <source>
        <dbReference type="Proteomes" id="UP000189739"/>
    </source>
</evidence>
<dbReference type="STRING" id="1792845.BC343_14890"/>
<dbReference type="AlphaFoldDB" id="A0A1S9P8W4"/>
<comment type="caution">
    <text evidence="1">The sequence shown here is derived from an EMBL/GenBank/DDBJ whole genome shotgun (WGS) entry which is preliminary data.</text>
</comment>
<evidence type="ECO:0000313" key="1">
    <source>
        <dbReference type="EMBL" id="OOQ57385.1"/>
    </source>
</evidence>
<protein>
    <submittedName>
        <fullName evidence="1">Uncharacterized protein</fullName>
    </submittedName>
</protein>
<proteinExistence type="predicted"/>
<reference evidence="1 2" key="1">
    <citation type="submission" date="2016-07" db="EMBL/GenBank/DDBJ databases">
        <title>Genomic analysis of zinc-resistant bacterium Mucilaginibacter pedocola TBZ30.</title>
        <authorList>
            <person name="Huang J."/>
            <person name="Tang J."/>
        </authorList>
    </citation>
    <scope>NUCLEOTIDE SEQUENCE [LARGE SCALE GENOMIC DNA]</scope>
    <source>
        <strain evidence="1 2">TBZ30</strain>
    </source>
</reference>
<dbReference type="Proteomes" id="UP000189739">
    <property type="component" value="Unassembled WGS sequence"/>
</dbReference>